<dbReference type="EMBL" id="BSNE01000020">
    <property type="protein sequence ID" value="GLQ03984.1"/>
    <property type="molecule type" value="Genomic_DNA"/>
</dbReference>
<evidence type="ECO:0000313" key="2">
    <source>
        <dbReference type="EMBL" id="GLQ03984.1"/>
    </source>
</evidence>
<comment type="caution">
    <text evidence="2">The sequence shown here is derived from an EMBL/GenBank/DDBJ whole genome shotgun (WGS) entry which is preliminary data.</text>
</comment>
<accession>A0AA37S6D8</accession>
<name>A0AA37S6D8_9GAMM</name>
<dbReference type="GO" id="GO:0004518">
    <property type="term" value="F:nuclease activity"/>
    <property type="evidence" value="ECO:0007669"/>
    <property type="project" value="InterPro"/>
</dbReference>
<dbReference type="InterPro" id="IPR025382">
    <property type="entry name" value="Cap4-like_endonuclease_dom"/>
</dbReference>
<dbReference type="AlphaFoldDB" id="A0AA37S6D8"/>
<protein>
    <recommendedName>
        <fullName evidence="1">CD-NTase associated protein 4-like DNA endonuclease domain-containing protein</fullName>
    </recommendedName>
</protein>
<organism evidence="2 3">
    <name type="scientific">Pseudoalteromonas tetraodonis GFC</name>
    <dbReference type="NCBI Taxonomy" id="1315271"/>
    <lineage>
        <taxon>Bacteria</taxon>
        <taxon>Pseudomonadati</taxon>
        <taxon>Pseudomonadota</taxon>
        <taxon>Gammaproteobacteria</taxon>
        <taxon>Alteromonadales</taxon>
        <taxon>Pseudoalteromonadaceae</taxon>
        <taxon>Pseudoalteromonas</taxon>
    </lineage>
</organism>
<evidence type="ECO:0000259" key="1">
    <source>
        <dbReference type="Pfam" id="PF14130"/>
    </source>
</evidence>
<reference evidence="2" key="2">
    <citation type="submission" date="2023-01" db="EMBL/GenBank/DDBJ databases">
        <title>Draft genome sequence of Pseudoalteromonas tetraodonis strain NBRC 103034.</title>
        <authorList>
            <person name="Sun Q."/>
            <person name="Mori K."/>
        </authorList>
    </citation>
    <scope>NUCLEOTIDE SEQUENCE</scope>
    <source>
        <strain evidence="2">NBRC 103034</strain>
    </source>
</reference>
<dbReference type="Pfam" id="PF14130">
    <property type="entry name" value="Cap4_nuclease"/>
    <property type="match status" value="1"/>
</dbReference>
<dbReference type="Proteomes" id="UP001161408">
    <property type="component" value="Unassembled WGS sequence"/>
</dbReference>
<gene>
    <name evidence="2" type="ORF">GCM10007914_28650</name>
</gene>
<keyword evidence="3" id="KW-1185">Reference proteome</keyword>
<proteinExistence type="predicted"/>
<sequence length="355" mass="40663">MELAKSLIDVPQTERGGEIAQRGFDFQACWALSHMFEYELQDKEYVFVFEYHDDVLILDSENLPKKATFAQVKTNEKPWTLSKLITATKKKPISFIGKLFEQKSKFDNSDIELLFVSNAYFSFDKRNKFKADEIKEEDQKIVLDKVSKQLSSEDALELSKLTFLTSDLSLEDHSAHLKGKICDFFESYFDDSIEINPTSFARTLESACRDRAKVRSSDIRSFDELIRRKGFTSSFVKDTLNNICATKSLQPDWENARSIFADMGKSPIQLLSLQSTFTRISISVKSSTSVEKLYLEKADLLFDKQAVEKSMTMYIFESIKLLEVSLPDYSLALTDPKKECIIVYSVIKNIIGGEE</sequence>
<evidence type="ECO:0000313" key="3">
    <source>
        <dbReference type="Proteomes" id="UP001161408"/>
    </source>
</evidence>
<reference evidence="2" key="1">
    <citation type="journal article" date="2014" name="Int. J. Syst. Evol. Microbiol.">
        <title>Complete genome sequence of Corynebacterium casei LMG S-19264T (=DSM 44701T), isolated from a smear-ripened cheese.</title>
        <authorList>
            <consortium name="US DOE Joint Genome Institute (JGI-PGF)"/>
            <person name="Walter F."/>
            <person name="Albersmeier A."/>
            <person name="Kalinowski J."/>
            <person name="Ruckert C."/>
        </authorList>
    </citation>
    <scope>NUCLEOTIDE SEQUENCE</scope>
    <source>
        <strain evidence="2">NBRC 103034</strain>
    </source>
</reference>
<dbReference type="RefSeq" id="WP_284368375.1">
    <property type="nucleotide sequence ID" value="NZ_BSNE01000020.1"/>
</dbReference>
<feature type="domain" description="CD-NTase associated protein 4-like DNA endonuclease" evidence="1">
    <location>
        <begin position="15"/>
        <end position="212"/>
    </location>
</feature>